<dbReference type="Proteomes" id="UP000244893">
    <property type="component" value="Unassembled WGS sequence"/>
</dbReference>
<dbReference type="InterPro" id="IPR005133">
    <property type="entry name" value="PhaG_MnhG_YufB"/>
</dbReference>
<evidence type="ECO:0000313" key="3">
    <source>
        <dbReference type="EMBL" id="PVZ95978.1"/>
    </source>
</evidence>
<comment type="similarity">
    <text evidence="1">Belongs to the CPA3 antiporters (TC 2.A.63) subunit G family.</text>
</comment>
<keyword evidence="2" id="KW-1133">Transmembrane helix</keyword>
<proteinExistence type="inferred from homology"/>
<dbReference type="AlphaFoldDB" id="A0A2V1HTT4"/>
<keyword evidence="4" id="KW-1185">Reference proteome</keyword>
<sequence length="120" mass="12721">MDDVIGGDGFELVAAVLLLAGAVLSLAAGVGLVRFPDALSRMHAATKPQILGLICVLVGVVLASHSWSALLVVVVAILLQLLTSPMSAHMIGRAGYRTGNYRRDLLERDELEDDIKRASD</sequence>
<dbReference type="GO" id="GO:0015385">
    <property type="term" value="F:sodium:proton antiporter activity"/>
    <property type="evidence" value="ECO:0007669"/>
    <property type="project" value="TreeGrafter"/>
</dbReference>
<organism evidence="3 4">
    <name type="scientific">Amnibacterium flavum</name>
    <dbReference type="NCBI Taxonomy" id="2173173"/>
    <lineage>
        <taxon>Bacteria</taxon>
        <taxon>Bacillati</taxon>
        <taxon>Actinomycetota</taxon>
        <taxon>Actinomycetes</taxon>
        <taxon>Micrococcales</taxon>
        <taxon>Microbacteriaceae</taxon>
        <taxon>Amnibacterium</taxon>
    </lineage>
</organism>
<comment type="caution">
    <text evidence="3">The sequence shown here is derived from an EMBL/GenBank/DDBJ whole genome shotgun (WGS) entry which is preliminary data.</text>
</comment>
<protein>
    <submittedName>
        <fullName evidence="3">Sodium:proton antiporter</fullName>
    </submittedName>
</protein>
<accession>A0A2V1HTT4</accession>
<name>A0A2V1HTT4_9MICO</name>
<dbReference type="EMBL" id="QEOP01000001">
    <property type="protein sequence ID" value="PVZ95978.1"/>
    <property type="molecule type" value="Genomic_DNA"/>
</dbReference>
<dbReference type="RefSeq" id="WP_116755712.1">
    <property type="nucleotide sequence ID" value="NZ_JBHUEX010000001.1"/>
</dbReference>
<keyword evidence="2" id="KW-0812">Transmembrane</keyword>
<dbReference type="NCBIfam" id="NF009314">
    <property type="entry name" value="PRK12674.1-2"/>
    <property type="match status" value="1"/>
</dbReference>
<reference evidence="3 4" key="1">
    <citation type="submission" date="2018-05" db="EMBL/GenBank/DDBJ databases">
        <title>Amnibacterium sp. M8JJ-5, whole genome shotgun sequence.</title>
        <authorList>
            <person name="Tuo L."/>
        </authorList>
    </citation>
    <scope>NUCLEOTIDE SEQUENCE [LARGE SCALE GENOMIC DNA]</scope>
    <source>
        <strain evidence="3 4">M8JJ-5</strain>
    </source>
</reference>
<evidence type="ECO:0000256" key="2">
    <source>
        <dbReference type="SAM" id="Phobius"/>
    </source>
</evidence>
<keyword evidence="2" id="KW-0472">Membrane</keyword>
<feature type="transmembrane region" description="Helical" evidence="2">
    <location>
        <begin position="12"/>
        <end position="33"/>
    </location>
</feature>
<evidence type="ECO:0000313" key="4">
    <source>
        <dbReference type="Proteomes" id="UP000244893"/>
    </source>
</evidence>
<gene>
    <name evidence="3" type="ORF">DDQ50_05865</name>
</gene>
<evidence type="ECO:0000256" key="1">
    <source>
        <dbReference type="ARBA" id="ARBA00008404"/>
    </source>
</evidence>
<dbReference type="PANTHER" id="PTHR34703">
    <property type="entry name" value="ANTIPORTER SUBUNIT MNHG2-RELATED"/>
    <property type="match status" value="1"/>
</dbReference>
<dbReference type="Pfam" id="PF03334">
    <property type="entry name" value="PhaG_MnhG_YufB"/>
    <property type="match status" value="1"/>
</dbReference>
<dbReference type="PANTHER" id="PTHR34703:SF1">
    <property type="entry name" value="ANTIPORTER SUBUNIT MNHG2-RELATED"/>
    <property type="match status" value="1"/>
</dbReference>
<dbReference type="NCBIfam" id="TIGR01300">
    <property type="entry name" value="CPA3_mnhG_phaG"/>
    <property type="match status" value="1"/>
</dbReference>